<dbReference type="Pfam" id="PF13185">
    <property type="entry name" value="GAF_2"/>
    <property type="match status" value="1"/>
</dbReference>
<dbReference type="InterPro" id="IPR001633">
    <property type="entry name" value="EAL_dom"/>
</dbReference>
<dbReference type="InterPro" id="IPR043128">
    <property type="entry name" value="Rev_trsase/Diguanyl_cyclase"/>
</dbReference>
<dbReference type="PATRIC" id="fig|1476583.3.peg.2744"/>
<dbReference type="Gene3D" id="3.30.70.270">
    <property type="match status" value="1"/>
</dbReference>
<evidence type="ECO:0000313" key="6">
    <source>
        <dbReference type="Proteomes" id="UP000020492"/>
    </source>
</evidence>
<evidence type="ECO:0008006" key="7">
    <source>
        <dbReference type="Google" id="ProtNLM"/>
    </source>
</evidence>
<dbReference type="PROSITE" id="PS50112">
    <property type="entry name" value="PAS"/>
    <property type="match status" value="1"/>
</dbReference>
<dbReference type="InterPro" id="IPR000700">
    <property type="entry name" value="PAS-assoc_C"/>
</dbReference>
<dbReference type="SMART" id="SM00065">
    <property type="entry name" value="GAF"/>
    <property type="match status" value="1"/>
</dbReference>
<dbReference type="Pfam" id="PF00990">
    <property type="entry name" value="GGDEF"/>
    <property type="match status" value="1"/>
</dbReference>
<dbReference type="InterPro" id="IPR000014">
    <property type="entry name" value="PAS"/>
</dbReference>
<dbReference type="InterPro" id="IPR003018">
    <property type="entry name" value="GAF"/>
</dbReference>
<dbReference type="SUPFAM" id="SSF55785">
    <property type="entry name" value="PYP-like sensor domain (PAS domain)"/>
    <property type="match status" value="3"/>
</dbReference>
<dbReference type="NCBIfam" id="TIGR00254">
    <property type="entry name" value="GGDEF"/>
    <property type="match status" value="1"/>
</dbReference>
<dbReference type="InterPro" id="IPR013656">
    <property type="entry name" value="PAS_4"/>
</dbReference>
<dbReference type="Pfam" id="PF08448">
    <property type="entry name" value="PAS_4"/>
    <property type="match status" value="3"/>
</dbReference>
<feature type="domain" description="PAS" evidence="1">
    <location>
        <begin position="267"/>
        <end position="337"/>
    </location>
</feature>
<dbReference type="Pfam" id="PF00563">
    <property type="entry name" value="EAL"/>
    <property type="match status" value="1"/>
</dbReference>
<feature type="domain" description="PAC" evidence="2">
    <location>
        <begin position="212"/>
        <end position="266"/>
    </location>
</feature>
<dbReference type="Gene3D" id="3.20.20.450">
    <property type="entry name" value="EAL domain"/>
    <property type="match status" value="1"/>
</dbReference>
<reference evidence="5 6" key="1">
    <citation type="submission" date="2014-03" db="EMBL/GenBank/DDBJ databases">
        <title>Draft genome sequence of Deinococcus phoenicis 1P10ME.</title>
        <authorList>
            <person name="Stepanov V.G."/>
            <person name="Vaishampayan P."/>
            <person name="Venkateswaran K."/>
            <person name="Fox G.E."/>
        </authorList>
    </citation>
    <scope>NUCLEOTIDE SEQUENCE [LARGE SCALE GENOMIC DNA]</scope>
    <source>
        <strain evidence="5 6">1P10ME</strain>
    </source>
</reference>
<evidence type="ECO:0000259" key="3">
    <source>
        <dbReference type="PROSITE" id="PS50883"/>
    </source>
</evidence>
<dbReference type="SMART" id="SM00267">
    <property type="entry name" value="GGDEF"/>
    <property type="match status" value="1"/>
</dbReference>
<dbReference type="SUPFAM" id="SSF55073">
    <property type="entry name" value="Nucleotide cyclase"/>
    <property type="match status" value="1"/>
</dbReference>
<accession>A0A016QMG5</accession>
<dbReference type="SUPFAM" id="SSF55781">
    <property type="entry name" value="GAF domain-like"/>
    <property type="match status" value="1"/>
</dbReference>
<dbReference type="EMBL" id="JHAC01000044">
    <property type="protein sequence ID" value="EYB67268.1"/>
    <property type="molecule type" value="Genomic_DNA"/>
</dbReference>
<dbReference type="OrthoDB" id="9816034at2"/>
<dbReference type="CDD" id="cd00130">
    <property type="entry name" value="PAS"/>
    <property type="match status" value="1"/>
</dbReference>
<evidence type="ECO:0000259" key="2">
    <source>
        <dbReference type="PROSITE" id="PS50113"/>
    </source>
</evidence>
<feature type="domain" description="EAL" evidence="3">
    <location>
        <begin position="719"/>
        <end position="972"/>
    </location>
</feature>
<evidence type="ECO:0000259" key="4">
    <source>
        <dbReference type="PROSITE" id="PS50887"/>
    </source>
</evidence>
<dbReference type="PROSITE" id="PS50887">
    <property type="entry name" value="GGDEF"/>
    <property type="match status" value="1"/>
</dbReference>
<evidence type="ECO:0000259" key="1">
    <source>
        <dbReference type="PROSITE" id="PS50112"/>
    </source>
</evidence>
<dbReference type="InterPro" id="IPR000160">
    <property type="entry name" value="GGDEF_dom"/>
</dbReference>
<organism evidence="5 6">
    <name type="scientific">Deinococcus phoenicis</name>
    <dbReference type="NCBI Taxonomy" id="1476583"/>
    <lineage>
        <taxon>Bacteria</taxon>
        <taxon>Thermotogati</taxon>
        <taxon>Deinococcota</taxon>
        <taxon>Deinococci</taxon>
        <taxon>Deinococcales</taxon>
        <taxon>Deinococcaceae</taxon>
        <taxon>Deinococcus</taxon>
    </lineage>
</organism>
<keyword evidence="6" id="KW-1185">Reference proteome</keyword>
<dbReference type="FunFam" id="3.20.20.450:FF:000001">
    <property type="entry name" value="Cyclic di-GMP phosphodiesterase yahA"/>
    <property type="match status" value="1"/>
</dbReference>
<dbReference type="RefSeq" id="WP_051517387.1">
    <property type="nucleotide sequence ID" value="NZ_JHAC01000044.1"/>
</dbReference>
<dbReference type="InterPro" id="IPR029787">
    <property type="entry name" value="Nucleotide_cyclase"/>
</dbReference>
<evidence type="ECO:0000313" key="5">
    <source>
        <dbReference type="EMBL" id="EYB67268.1"/>
    </source>
</evidence>
<feature type="domain" description="GGDEF" evidence="4">
    <location>
        <begin position="579"/>
        <end position="711"/>
    </location>
</feature>
<dbReference type="eggNOG" id="COG5001">
    <property type="taxonomic scope" value="Bacteria"/>
</dbReference>
<dbReference type="Gene3D" id="3.30.450.20">
    <property type="entry name" value="PAS domain"/>
    <property type="match status" value="3"/>
</dbReference>
<dbReference type="InterPro" id="IPR035965">
    <property type="entry name" value="PAS-like_dom_sf"/>
</dbReference>
<dbReference type="SUPFAM" id="SSF141868">
    <property type="entry name" value="EAL domain-like"/>
    <property type="match status" value="1"/>
</dbReference>
<dbReference type="CDD" id="cd01949">
    <property type="entry name" value="GGDEF"/>
    <property type="match status" value="1"/>
</dbReference>
<dbReference type="Gene3D" id="3.30.450.40">
    <property type="match status" value="1"/>
</dbReference>
<dbReference type="AlphaFoldDB" id="A0A016QMG5"/>
<dbReference type="InterPro" id="IPR029016">
    <property type="entry name" value="GAF-like_dom_sf"/>
</dbReference>
<protein>
    <recommendedName>
        <fullName evidence="7">PAS/PAC and GAF sensor-containing diguanylate cyclase/phosphodiesterase</fullName>
    </recommendedName>
</protein>
<dbReference type="PANTHER" id="PTHR44757">
    <property type="entry name" value="DIGUANYLATE CYCLASE DGCP"/>
    <property type="match status" value="1"/>
</dbReference>
<sequence length="984" mass="107775">MTQHATTQTVRAVDVHAVLDALPSSLAVLDRQGCIVQVNRAWRRFGEANGLKMAGDGVGANYLTLCGASGLPEAREAAAGIRRVMSGTEEEYLQVYACHAPHQERWFQLRVTRLGDDAGHVLVVHEDVTERIDAQHELQRQMAFVRGLVGSSPDCLKVLSLTGELLWMNESGQASMAVPDFRDIQGQPWAALWPPEHQADLQRAVEAACRGERGHFQGYCPTAAGNRKFWDVLVTPILGADGQVIRLLATSRDLTALRAAQQEVLRRAEETAHILSSIQEAFYTLDEDWRFLYLNPQAEVLLEKPAAELLGQQVWQMFPETLSGRFPEQYQKAVDEQRGVCFQEYYPPLGSWFEINAYPHGSGLAVYFQNITARKAEEQAQQDRNDILEMMVQGRALPEILHHVAQMVERQFPGHHCTILLVQGDRLELAAAPGLPPTFHPVLSGIEIREGAGVCGTAVARGEMVVVEDLLTHPDCAGYLRRLPPNALRTCASLPILDGGGVVLGALALYGTAPGPFSGQTLSVLSKARHLAAVAIEHHRLTGQLRHQANHDVLTGLANRQLFEKSLQEALQTSARLGTPASLLFIDIDEFKDINDNFGHPVGDEVLRLLAGRLKGCVRPADTLARISGDEFTVVMPLAEEQAARETAARVHEALALPLVLPGRELSVTASIGISVTPEGGPDGAAMQRSADLALYAAKRRKPGSVVFHQKLADQASERFRLGADLRRATERGELELHYQPVVQLGSRRVVGAEALLRWRHPDLGLVPPATFIPVAEETGLIVPIGEWVLREACRQGAVWRRQGRAFHLAVNVSAVQFGHPDFVDTVAACLRDTGFPARRLELELTERVVMSDAEESVRRMQHLRNLGVSISVDDFGTGYSSLSYLPRLPLNTLKIDRSFVSQLHPASSAYAVVRAIIMLAQSLGLETVAEGVETAEELAVLRDLGCTLGQGYLFARPLRATDPFWTAAASEGEPVSRQDEGAP</sequence>
<comment type="caution">
    <text evidence="5">The sequence shown here is derived from an EMBL/GenBank/DDBJ whole genome shotgun (WGS) entry which is preliminary data.</text>
</comment>
<dbReference type="CDD" id="cd01948">
    <property type="entry name" value="EAL"/>
    <property type="match status" value="1"/>
</dbReference>
<proteinExistence type="predicted"/>
<dbReference type="Proteomes" id="UP000020492">
    <property type="component" value="Unassembled WGS sequence"/>
</dbReference>
<dbReference type="FunFam" id="3.30.70.270:FF:000001">
    <property type="entry name" value="Diguanylate cyclase domain protein"/>
    <property type="match status" value="1"/>
</dbReference>
<dbReference type="InterPro" id="IPR035919">
    <property type="entry name" value="EAL_sf"/>
</dbReference>
<dbReference type="PROSITE" id="PS50113">
    <property type="entry name" value="PAC"/>
    <property type="match status" value="1"/>
</dbReference>
<dbReference type="SMART" id="SM00091">
    <property type="entry name" value="PAS"/>
    <property type="match status" value="2"/>
</dbReference>
<dbReference type="PANTHER" id="PTHR44757:SF2">
    <property type="entry name" value="BIOFILM ARCHITECTURE MAINTENANCE PROTEIN MBAA"/>
    <property type="match status" value="1"/>
</dbReference>
<name>A0A016QMG5_9DEIO</name>
<dbReference type="SMART" id="SM00052">
    <property type="entry name" value="EAL"/>
    <property type="match status" value="1"/>
</dbReference>
<gene>
    <name evidence="5" type="ORF">DEIPH_ctg046orf0076</name>
</gene>
<dbReference type="InterPro" id="IPR052155">
    <property type="entry name" value="Biofilm_reg_signaling"/>
</dbReference>
<dbReference type="PROSITE" id="PS50883">
    <property type="entry name" value="EAL"/>
    <property type="match status" value="1"/>
</dbReference>
<dbReference type="STRING" id="1476583.DEIPH_ctg046orf0076"/>